<organism evidence="2 4">
    <name type="scientific">Eragrostis curvula</name>
    <name type="common">weeping love grass</name>
    <dbReference type="NCBI Taxonomy" id="38414"/>
    <lineage>
        <taxon>Eukaryota</taxon>
        <taxon>Viridiplantae</taxon>
        <taxon>Streptophyta</taxon>
        <taxon>Embryophyta</taxon>
        <taxon>Tracheophyta</taxon>
        <taxon>Spermatophyta</taxon>
        <taxon>Magnoliopsida</taxon>
        <taxon>Liliopsida</taxon>
        <taxon>Poales</taxon>
        <taxon>Poaceae</taxon>
        <taxon>PACMAD clade</taxon>
        <taxon>Chloridoideae</taxon>
        <taxon>Eragrostideae</taxon>
        <taxon>Eragrostidinae</taxon>
        <taxon>Eragrostis</taxon>
    </lineage>
</organism>
<evidence type="ECO:0000313" key="4">
    <source>
        <dbReference type="Proteomes" id="UP000324897"/>
    </source>
</evidence>
<keyword evidence="4" id="KW-1185">Reference proteome</keyword>
<dbReference type="Gramene" id="TVU40349">
    <property type="protein sequence ID" value="TVU40349"/>
    <property type="gene ID" value="EJB05_13810"/>
</dbReference>
<gene>
    <name evidence="3" type="ORF">EJB05_13810</name>
    <name evidence="2" type="ORF">EJB05_40820</name>
</gene>
<dbReference type="EMBL" id="RWGY01000007">
    <property type="protein sequence ID" value="TVU40349.1"/>
    <property type="molecule type" value="Genomic_DNA"/>
</dbReference>
<evidence type="ECO:0000313" key="3">
    <source>
        <dbReference type="EMBL" id="TVU40349.1"/>
    </source>
</evidence>
<dbReference type="Proteomes" id="UP000324897">
    <property type="component" value="Chromosome 4"/>
</dbReference>
<dbReference type="Pfam" id="PF00646">
    <property type="entry name" value="F-box"/>
    <property type="match status" value="1"/>
</dbReference>
<name>A0A5J9TPD7_9POAL</name>
<dbReference type="InterPro" id="IPR036047">
    <property type="entry name" value="F-box-like_dom_sf"/>
</dbReference>
<evidence type="ECO:0000313" key="2">
    <source>
        <dbReference type="EMBL" id="TVU13283.1"/>
    </source>
</evidence>
<feature type="domain" description="F-box" evidence="1">
    <location>
        <begin position="13"/>
        <end position="52"/>
    </location>
</feature>
<dbReference type="EMBL" id="RWGY01000035">
    <property type="protein sequence ID" value="TVU13283.1"/>
    <property type="molecule type" value="Genomic_DNA"/>
</dbReference>
<dbReference type="OrthoDB" id="618709at2759"/>
<proteinExistence type="predicted"/>
<dbReference type="Gramene" id="TVU13283">
    <property type="protein sequence ID" value="TVU13283"/>
    <property type="gene ID" value="EJB05_40820"/>
</dbReference>
<protein>
    <recommendedName>
        <fullName evidence="1">F-box domain-containing protein</fullName>
    </recommendedName>
</protein>
<dbReference type="PANTHER" id="PTHR32133">
    <property type="entry name" value="OS07G0120400 PROTEIN"/>
    <property type="match status" value="1"/>
</dbReference>
<evidence type="ECO:0000259" key="1">
    <source>
        <dbReference type="Pfam" id="PF00646"/>
    </source>
</evidence>
<dbReference type="InterPro" id="IPR001810">
    <property type="entry name" value="F-box_dom"/>
</dbReference>
<dbReference type="PANTHER" id="PTHR32133:SF362">
    <property type="entry name" value="F-BOX DOMAIN-CONTAINING PROTEIN"/>
    <property type="match status" value="1"/>
</dbReference>
<comment type="caution">
    <text evidence="2">The sequence shown here is derived from an EMBL/GenBank/DDBJ whole genome shotgun (WGS) entry which is preliminary data.</text>
</comment>
<dbReference type="SUPFAM" id="SSF81383">
    <property type="entry name" value="F-box domain"/>
    <property type="match status" value="1"/>
</dbReference>
<reference evidence="2 4" key="1">
    <citation type="journal article" date="2019" name="Sci. Rep.">
        <title>A high-quality genome of Eragrostis curvula grass provides insights into Poaceae evolution and supports new strategies to enhance forage quality.</title>
        <authorList>
            <person name="Carballo J."/>
            <person name="Santos B.A.C.M."/>
            <person name="Zappacosta D."/>
            <person name="Garbus I."/>
            <person name="Selva J.P."/>
            <person name="Gallo C.A."/>
            <person name="Diaz A."/>
            <person name="Albertini E."/>
            <person name="Caccamo M."/>
            <person name="Echenique V."/>
        </authorList>
    </citation>
    <scope>NUCLEOTIDE SEQUENCE [LARGE SCALE GENOMIC DNA]</scope>
    <source>
        <strain evidence="4">cv. Victoria</strain>
        <tissue evidence="2">Leaf</tissue>
    </source>
</reference>
<dbReference type="AlphaFoldDB" id="A0A5J9TPD7"/>
<sequence length="380" mass="43103">MPPPSRRPPALMEELVEEILLRFPPSEPASLFRATLVCKPWRRLICSSGFRRRLREHHRTAPMLGFLCDLKTASDKFDKDDTTFVPTTSFRFPSNAVNPRWRRVVDALHGRVLIVDASEDSCEFPDFLVWNSTDGKVRKLPVPMYTHIWSAALACAAPGCDHLDCDDDSAFRVAVVATDSFGRFTATFVYSSEQGAWSPPKTSVPFQHIMNRCMRGPAARVENKALCFFCVWTKKTLEYDLVNHKLSFVSLPPECKDWDIALMSTEDGALGFTTVLDYNLYLWIREVDDELIINGGARWSQRRVIELDKILPNHALLESPRVLTIVNAVGITFAATPSGHFSIDLKSGRVTDIFEGSDQRYIVRDIVLYRIFRTPGTKIK</sequence>
<accession>A0A5J9TPD7</accession>
<feature type="non-terminal residue" evidence="2">
    <location>
        <position position="1"/>
    </location>
</feature>